<reference evidence="1 2" key="1">
    <citation type="submission" date="2021-05" db="EMBL/GenBank/DDBJ databases">
        <authorList>
            <person name="Zhang Z.D."/>
            <person name="Osman G."/>
        </authorList>
    </citation>
    <scope>NUCLEOTIDE SEQUENCE [LARGE SCALE GENOMIC DNA]</scope>
    <source>
        <strain evidence="1 2">KCTC 32217</strain>
    </source>
</reference>
<proteinExistence type="predicted"/>
<comment type="caution">
    <text evidence="1">The sequence shown here is derived from an EMBL/GenBank/DDBJ whole genome shotgun (WGS) entry which is preliminary data.</text>
</comment>
<evidence type="ECO:0000313" key="2">
    <source>
        <dbReference type="Proteomes" id="UP001319104"/>
    </source>
</evidence>
<accession>A0AAP2CEE6</accession>
<dbReference type="EMBL" id="JAHCMY010000001">
    <property type="protein sequence ID" value="MBS9522886.1"/>
    <property type="molecule type" value="Genomic_DNA"/>
</dbReference>
<dbReference type="AlphaFoldDB" id="A0AAP2CEE6"/>
<name>A0AAP2CEE6_9BACT</name>
<organism evidence="1 2">
    <name type="scientific">Litoribacter ruber</name>
    <dbReference type="NCBI Taxonomy" id="702568"/>
    <lineage>
        <taxon>Bacteria</taxon>
        <taxon>Pseudomonadati</taxon>
        <taxon>Bacteroidota</taxon>
        <taxon>Cytophagia</taxon>
        <taxon>Cytophagales</taxon>
        <taxon>Cyclobacteriaceae</taxon>
        <taxon>Litoribacter</taxon>
    </lineage>
</organism>
<evidence type="ECO:0000313" key="1">
    <source>
        <dbReference type="EMBL" id="MBS9522886.1"/>
    </source>
</evidence>
<dbReference type="InterPro" id="IPR016181">
    <property type="entry name" value="Acyl_CoA_acyltransferase"/>
</dbReference>
<dbReference type="RefSeq" id="WP_213943764.1">
    <property type="nucleotide sequence ID" value="NZ_JAHCMY010000001.1"/>
</dbReference>
<sequence>MKVRVRVVRAVEDLEATTKYIDGHHRVLESYGVTKVTSADRSWASNPNVYLILFESIEDSRVLGGGRVQLKSEGFPLPFENAIYEIDKSIVEYMSQFGDCEAAEICGLWNSKEVAGYGIGSIYLVRIGVAIASQLNIKKLFGLCSPVTVKISKKVGYTVINELGNEGTFFYPKEDLVATVMHVDDVENIPFAEEKEREFVFNVRQEGLTHLVEKGPKGEMEVLFDLKIPTVRV</sequence>
<dbReference type="Proteomes" id="UP001319104">
    <property type="component" value="Unassembled WGS sequence"/>
</dbReference>
<protein>
    <submittedName>
        <fullName evidence="1">Uncharacterized protein</fullName>
    </submittedName>
</protein>
<gene>
    <name evidence="1" type="ORF">KI659_02545</name>
</gene>
<keyword evidence="2" id="KW-1185">Reference proteome</keyword>
<dbReference type="SUPFAM" id="SSF55729">
    <property type="entry name" value="Acyl-CoA N-acyltransferases (Nat)"/>
    <property type="match status" value="1"/>
</dbReference>